<dbReference type="AlphaFoldDB" id="A0A7J9PA57"/>
<organism evidence="1 2">
    <name type="scientific">Methanococcus maripaludis</name>
    <name type="common">Methanococcus deltae</name>
    <dbReference type="NCBI Taxonomy" id="39152"/>
    <lineage>
        <taxon>Archaea</taxon>
        <taxon>Methanobacteriati</taxon>
        <taxon>Methanobacteriota</taxon>
        <taxon>Methanomada group</taxon>
        <taxon>Methanococci</taxon>
        <taxon>Methanococcales</taxon>
        <taxon>Methanococcaceae</taxon>
        <taxon>Methanococcus</taxon>
    </lineage>
</organism>
<comment type="caution">
    <text evidence="1">The sequence shown here is derived from an EMBL/GenBank/DDBJ whole genome shotgun (WGS) entry which is preliminary data.</text>
</comment>
<accession>A0A7J9PA57</accession>
<proteinExistence type="predicted"/>
<gene>
    <name evidence="1" type="ORF">HNP93_000980</name>
</gene>
<protein>
    <submittedName>
        <fullName evidence="1">Uncharacterized protein</fullName>
    </submittedName>
</protein>
<sequence length="50" mass="5465">MKVINDTPRPLQVDIVLPDGSEYTFEYVSGNEGAATHPHKSGLLVIIREG</sequence>
<dbReference type="EMBL" id="JACDUN010000001">
    <property type="protein sequence ID" value="MBA2858279.1"/>
    <property type="molecule type" value="Genomic_DNA"/>
</dbReference>
<evidence type="ECO:0000313" key="2">
    <source>
        <dbReference type="Proteomes" id="UP000558015"/>
    </source>
</evidence>
<evidence type="ECO:0000313" key="1">
    <source>
        <dbReference type="EMBL" id="MBA2858279.1"/>
    </source>
</evidence>
<reference evidence="1 2" key="1">
    <citation type="submission" date="2020-07" db="EMBL/GenBank/DDBJ databases">
        <title>Genomic Encyclopedia of Type Strains, Phase IV (KMG-V): Genome sequencing to study the core and pangenomes of soil and plant-associated prokaryotes.</title>
        <authorList>
            <person name="Whitman W."/>
        </authorList>
    </citation>
    <scope>NUCLEOTIDE SEQUENCE [LARGE SCALE GENOMIC DNA]</scope>
    <source>
        <strain evidence="1 2">C12</strain>
    </source>
</reference>
<dbReference type="RefSeq" id="WP_181493273.1">
    <property type="nucleotide sequence ID" value="NZ_JACDUN010000001.1"/>
</dbReference>
<name>A0A7J9PA57_METMI</name>
<dbReference type="Proteomes" id="UP000558015">
    <property type="component" value="Unassembled WGS sequence"/>
</dbReference>